<dbReference type="RefSeq" id="WP_331851201.1">
    <property type="nucleotide sequence ID" value="NZ_JARXNK020000104.1"/>
</dbReference>
<proteinExistence type="predicted"/>
<sequence>MTNTLSGYVYILEVADIDLPVCKIGMTTRDPVARCQEINKSSTGDFIWSVAYSFAVNDCQKFESLIHHKLTPLRQKRREFFNLGADDACKAIVSILESQQDIKTITLADVAPSAIQNPEMKTKKTKRPQHTFTTRHDAAEYSALLQSFCTILGIKGRPFGQLNKPFFGMSDGHEGVQWNISLRPQDNIARIGVNLEGLMYKNWPISRLIQSELSTPRLLDVIQELDPANEVSMTFARDAWQVASRPEIKEKYIGGKSFTLSELTAGQWQDVLKEALECLDKAHHYQKRSQQAVTVIKKDGDHQLRTMQVSPHLTIWSSFTLSSADEQTLRARINQLDAIYRWMNQVS</sequence>
<keyword evidence="3" id="KW-1185">Reference proteome</keyword>
<dbReference type="Proteomes" id="UP001312893">
    <property type="component" value="Unassembled WGS sequence"/>
</dbReference>
<dbReference type="InterPro" id="IPR018306">
    <property type="entry name" value="Phage_T5_Orf172_DNA-bd"/>
</dbReference>
<gene>
    <name evidence="2" type="ORF">QFI96_014395</name>
</gene>
<evidence type="ECO:0000259" key="1">
    <source>
        <dbReference type="SMART" id="SM00974"/>
    </source>
</evidence>
<dbReference type="SMART" id="SM00974">
    <property type="entry name" value="T5orf172"/>
    <property type="match status" value="1"/>
</dbReference>
<dbReference type="Pfam" id="PF10544">
    <property type="entry name" value="T5orf172"/>
    <property type="match status" value="1"/>
</dbReference>
<feature type="domain" description="Bacteriophage T5 Orf172 DNA-binding" evidence="1">
    <location>
        <begin position="16"/>
        <end position="95"/>
    </location>
</feature>
<accession>A0ABU9FAU2</accession>
<dbReference type="EMBL" id="JARXNK020000104">
    <property type="protein sequence ID" value="MEL0552882.1"/>
    <property type="molecule type" value="Genomic_DNA"/>
</dbReference>
<reference evidence="2 3" key="1">
    <citation type="submission" date="2024-04" db="EMBL/GenBank/DDBJ databases">
        <title>Two novel Raoultella species associated with bleeding cankers of broadleaf hosts, Raoultella scottia sp. nov. and Raoultella lignicola sp. nov.</title>
        <authorList>
            <person name="Brady C.L."/>
        </authorList>
    </citation>
    <scope>NUCLEOTIDE SEQUENCE [LARGE SCALE GENOMIC DNA]</scope>
    <source>
        <strain evidence="2 3">TW_WC1a.1</strain>
    </source>
</reference>
<protein>
    <submittedName>
        <fullName evidence="2">GIY-YIG nuclease family protein</fullName>
    </submittedName>
</protein>
<evidence type="ECO:0000313" key="3">
    <source>
        <dbReference type="Proteomes" id="UP001312893"/>
    </source>
</evidence>
<organism evidence="2 3">
    <name type="scientific">Raoultella lignicola</name>
    <dbReference type="NCBI Taxonomy" id="3040939"/>
    <lineage>
        <taxon>Bacteria</taxon>
        <taxon>Pseudomonadati</taxon>
        <taxon>Pseudomonadota</taxon>
        <taxon>Gammaproteobacteria</taxon>
        <taxon>Enterobacterales</taxon>
        <taxon>Enterobacteriaceae</taxon>
        <taxon>Klebsiella/Raoultella group</taxon>
        <taxon>Raoultella</taxon>
    </lineage>
</organism>
<name>A0ABU9FAU2_9ENTR</name>
<comment type="caution">
    <text evidence="2">The sequence shown here is derived from an EMBL/GenBank/DDBJ whole genome shotgun (WGS) entry which is preliminary data.</text>
</comment>
<evidence type="ECO:0000313" key="2">
    <source>
        <dbReference type="EMBL" id="MEL0552882.1"/>
    </source>
</evidence>